<feature type="compositionally biased region" description="Pro residues" evidence="2">
    <location>
        <begin position="484"/>
        <end position="505"/>
    </location>
</feature>
<feature type="region of interest" description="Disordered" evidence="2">
    <location>
        <begin position="302"/>
        <end position="324"/>
    </location>
</feature>
<dbReference type="Proteomes" id="UP000295281">
    <property type="component" value="Unassembled WGS sequence"/>
</dbReference>
<dbReference type="EMBL" id="SNYN01000003">
    <property type="protein sequence ID" value="TDQ53772.1"/>
    <property type="molecule type" value="Genomic_DNA"/>
</dbReference>
<dbReference type="Gene3D" id="3.40.50.300">
    <property type="entry name" value="P-loop containing nucleotide triphosphate hydrolases"/>
    <property type="match status" value="1"/>
</dbReference>
<feature type="region of interest" description="Disordered" evidence="2">
    <location>
        <begin position="521"/>
        <end position="580"/>
    </location>
</feature>
<feature type="compositionally biased region" description="Low complexity" evidence="2">
    <location>
        <begin position="568"/>
        <end position="580"/>
    </location>
</feature>
<feature type="compositionally biased region" description="Low complexity" evidence="2">
    <location>
        <begin position="521"/>
        <end position="531"/>
    </location>
</feature>
<dbReference type="PANTHER" id="PTHR13037">
    <property type="entry name" value="FORMIN"/>
    <property type="match status" value="1"/>
</dbReference>
<keyword evidence="4" id="KW-1185">Reference proteome</keyword>
<evidence type="ECO:0000256" key="2">
    <source>
        <dbReference type="SAM" id="MobiDB-lite"/>
    </source>
</evidence>
<protein>
    <recommendedName>
        <fullName evidence="5">AAA domain-containing protein</fullName>
    </recommendedName>
</protein>
<gene>
    <name evidence="3" type="ORF">EV190_103223</name>
</gene>
<sequence length="2090" mass="224875">MSHRYGQASAETDFDHICSPGCDTAFQTELGGAAADGAGVRLRHELLRPVLWLNKRQLRETLDVLPPELTRALLGGQRAGLAKSLFSMDTAMRVHDYLYKRSSETQRVRYLLAFAAPLSTIVRAPRSLGLDAADCAALLAGADEAREVMERRPELLHHLGLTGLRPAATRLCGLGAAVLSCRPAPPLAVGLLLADPGTPPPVAADAAVLWAAMRGHRPGLPEAPLPLDRLLELAAEVREGLPTGEEPPPEAPPRGAPHSPAPTEGPADTMTASPAAPPQDAPGLDALAAEITRLRSSFATAADSARGVHDAVAEGRRPDPADLDRLGSLVGDLDRVGSALASITGGPAPTSLTGLDAGLDRARARAARAGVRSRFASLTGPDEIAPVLAEIRSAAADPDADEGVTEHLRALAGLVDTAERTSPFDPALFELAERVRQAVPPAWHPSVMAAMQRQLVLGAPAAAPAKPVGASSPEPDEGPGEPDGAPPPAEPSPAPGTPPPPPAPGPLDGLAELDAALARESAPGPVARDVPGPGPAADPPGSAPERPASGSGAAPEAEAPDPRPEPAAPTARPAPDSRAPTLVRLERRAMELHRFALAGWLNRAAGVPGATAEIRFAAACAEQVYDTTGPMAEAFRVRAEALCADLPDEPADRLLAWAAAIRAALVAPLEAFPLIEQTSAVNSDRPALQVIGEAFRNAAQSGVYLDLSHTGEQLRDADRARQEHGEAVRRAAELRETARSRTISYQAATELWRGMVRPKGQLWDLLDIPAEDDAARLEECRRLVAGLLGSDAIDDLITRQYRESRSGTSGKKRRTIIAGARTALRKYIEEVRDTAHEWVRAVQRTRALGDSRGGLGNTGHGLTELGQVMTEQREQADRELDALAGGDNPLLGAVADGVRRLLDDTHDLLRGRTPEAKGRAVGLTLNRDLLLIPRIRVPLSGEVSDLPTLPELAEVLHGDDPDWAAACDARIGRGDLVGAELVAALVRETDPASADRLVSRIADRVDGARARLRAASEEFQDDVALHWRNGALSEEEARHLRGAAEALLAEPDRRDFDVMAAELEGLRAESGRLRDRRVNERKEEVRREAERSGQVARHVDRLRDYLDDGQVTSADEMLAQLKANREIVRRGAETDHFSAFYPAFPRELERTQGRVRRGDTPVHPVISELLAHLGRGAGGAAPGLATSGHQALFAGLLAARGSDSERATAGEALRQWRTVARSPKSSGNLKSAVEKILLLLGVDGTVPQSPLSSEPQHRGKLLSMSLTRVKLTGDALLPAFGSKMSPSGDELSLCLLWNRPEPRELFDWLRNAPRDRTVLVLYFGLLTHAQRQSLAALARSRPGPVIGVVDDAVVGYLAALAEPSWSTTVRLIAPFTATRPFQATRMIPEEMFYGREEDLGAVMAPSGAHFVYGGRQLGKSVLLAEAGRRLLTQGDRTAVIQRDIYEIGRSELQAEYFWMTLGGKLSEHGIVSAAVPAPSGREEVCDAIRAWSRENPDRRLLLFFDEADEFLNLDAKEHRFANVVALRELMNATEGRVKAVFAGLHKIARFRSYPNQPFANLGEPLGIGPLSSQDAFDLLVRPLRTLGFHLPETLAVSVIAQANNAPAIVQYFGDLLLDRLRRAQPVELPYEVTLEDVKAVRSDTDLDKAFRDRFEWTLDLDLRYKVIAYAVALQTMDARDATVDEKELLAECRDWWPKAFDRCSLDEFGALLEECVDLGVLAESNGDFELRTPHILTLLGGRSKVERELAEAEERYTLPDDSFDPAYYRAYYNGGPRLSPLTAAQVARLGSPGGRIRLIVGSDALHLDLVPKVLEDAISNVRGRCHRVESGRETFEGAVQRARQKDVVLVPLKEDVKAALAQVAAAEAALHEDAGRRPNIVMLARPAHAPLISGALGYPASDAAADALARIDVVELRRFGRSGVGQWRLLDDFTRIANDAFHEQLFEVTGGWPCLVNAVIKDVVGGEQLVPKNALERRAARLREDPGGFLESTGITDHPAVLAAWGEIVRHGSAETQDDLALLLELAEEQSPGLFDADRHGGIGHTGLVNVLRALGALVPGEGGLLSPEPVLLRTYQASRYSAADESRVR</sequence>
<feature type="compositionally biased region" description="Pro residues" evidence="2">
    <location>
        <begin position="245"/>
        <end position="255"/>
    </location>
</feature>
<evidence type="ECO:0000313" key="4">
    <source>
        <dbReference type="Proteomes" id="UP000295281"/>
    </source>
</evidence>
<evidence type="ECO:0000256" key="1">
    <source>
        <dbReference type="ARBA" id="ARBA00022581"/>
    </source>
</evidence>
<comment type="caution">
    <text evidence="3">The sequence shown here is derived from an EMBL/GenBank/DDBJ whole genome shotgun (WGS) entry which is preliminary data.</text>
</comment>
<dbReference type="PANTHER" id="PTHR13037:SF24">
    <property type="entry name" value="POLYCOMB PROTEIN PCL-RELATED"/>
    <property type="match status" value="1"/>
</dbReference>
<evidence type="ECO:0008006" key="5">
    <source>
        <dbReference type="Google" id="ProtNLM"/>
    </source>
</evidence>
<feature type="compositionally biased region" description="Basic and acidic residues" evidence="2">
    <location>
        <begin position="306"/>
        <end position="324"/>
    </location>
</feature>
<feature type="region of interest" description="Disordered" evidence="2">
    <location>
        <begin position="462"/>
        <end position="509"/>
    </location>
</feature>
<keyword evidence="1" id="KW-0945">Host-virus interaction</keyword>
<feature type="compositionally biased region" description="Low complexity" evidence="2">
    <location>
        <begin position="462"/>
        <end position="473"/>
    </location>
</feature>
<dbReference type="InterPro" id="IPR027417">
    <property type="entry name" value="P-loop_NTPase"/>
</dbReference>
<feature type="compositionally biased region" description="Pro residues" evidence="2">
    <location>
        <begin position="532"/>
        <end position="542"/>
    </location>
</feature>
<organism evidence="3 4">
    <name type="scientific">Actinorugispora endophytica</name>
    <dbReference type="NCBI Taxonomy" id="1605990"/>
    <lineage>
        <taxon>Bacteria</taxon>
        <taxon>Bacillati</taxon>
        <taxon>Actinomycetota</taxon>
        <taxon>Actinomycetes</taxon>
        <taxon>Streptosporangiales</taxon>
        <taxon>Nocardiopsidaceae</taxon>
        <taxon>Actinorugispora</taxon>
    </lineage>
</organism>
<feature type="compositionally biased region" description="Low complexity" evidence="2">
    <location>
        <begin position="543"/>
        <end position="557"/>
    </location>
</feature>
<accession>A0A4R6V4I1</accession>
<evidence type="ECO:0000313" key="3">
    <source>
        <dbReference type="EMBL" id="TDQ53772.1"/>
    </source>
</evidence>
<dbReference type="RefSeq" id="WP_166655399.1">
    <property type="nucleotide sequence ID" value="NZ_SNYN01000003.1"/>
</dbReference>
<reference evidence="3 4" key="1">
    <citation type="submission" date="2019-03" db="EMBL/GenBank/DDBJ databases">
        <title>Genomic Encyclopedia of Type Strains, Phase IV (KMG-IV): sequencing the most valuable type-strain genomes for metagenomic binning, comparative biology and taxonomic classification.</title>
        <authorList>
            <person name="Goeker M."/>
        </authorList>
    </citation>
    <scope>NUCLEOTIDE SEQUENCE [LARGE SCALE GENOMIC DNA]</scope>
    <source>
        <strain evidence="3 4">DSM 46770</strain>
    </source>
</reference>
<feature type="region of interest" description="Disordered" evidence="2">
    <location>
        <begin position="241"/>
        <end position="282"/>
    </location>
</feature>
<proteinExistence type="predicted"/>
<dbReference type="SUPFAM" id="SSF52540">
    <property type="entry name" value="P-loop containing nucleoside triphosphate hydrolases"/>
    <property type="match status" value="1"/>
</dbReference>
<name>A0A4R6V4I1_9ACTN</name>